<dbReference type="PANTHER" id="PTHR16305">
    <property type="entry name" value="TESTICULAR SOLUBLE ADENYLYL CYCLASE"/>
    <property type="match status" value="1"/>
</dbReference>
<dbReference type="SUPFAM" id="SSF52540">
    <property type="entry name" value="P-loop containing nucleoside triphosphate hydrolases"/>
    <property type="match status" value="1"/>
</dbReference>
<dbReference type="Pfam" id="PF00196">
    <property type="entry name" value="GerE"/>
    <property type="match status" value="1"/>
</dbReference>
<dbReference type="InterPro" id="IPR016032">
    <property type="entry name" value="Sig_transdc_resp-reg_C-effctor"/>
</dbReference>
<proteinExistence type="predicted"/>
<name>A0A4R8A7P3_9ACTN</name>
<dbReference type="EMBL" id="SODF01000001">
    <property type="protein sequence ID" value="TDW24350.1"/>
    <property type="molecule type" value="Genomic_DNA"/>
</dbReference>
<keyword evidence="5" id="KW-1185">Reference proteome</keyword>
<dbReference type="InterPro" id="IPR036388">
    <property type="entry name" value="WH-like_DNA-bd_sf"/>
</dbReference>
<dbReference type="GO" id="GO:0005524">
    <property type="term" value="F:ATP binding"/>
    <property type="evidence" value="ECO:0007669"/>
    <property type="project" value="UniProtKB-KW"/>
</dbReference>
<reference evidence="4 5" key="1">
    <citation type="submission" date="2019-03" db="EMBL/GenBank/DDBJ databases">
        <title>Genomic Encyclopedia of Type Strains, Phase III (KMG-III): the genomes of soil and plant-associated and newly described type strains.</title>
        <authorList>
            <person name="Whitman W."/>
        </authorList>
    </citation>
    <scope>NUCLEOTIDE SEQUENCE [LARGE SCALE GENOMIC DNA]</scope>
    <source>
        <strain evidence="4 5">VKM Ac-2570</strain>
    </source>
</reference>
<evidence type="ECO:0000259" key="3">
    <source>
        <dbReference type="PROSITE" id="PS50043"/>
    </source>
</evidence>
<dbReference type="InterPro" id="IPR011990">
    <property type="entry name" value="TPR-like_helical_dom_sf"/>
</dbReference>
<dbReference type="PROSITE" id="PS00622">
    <property type="entry name" value="HTH_LUXR_1"/>
    <property type="match status" value="1"/>
</dbReference>
<dbReference type="InterPro" id="IPR041664">
    <property type="entry name" value="AAA_16"/>
</dbReference>
<dbReference type="PANTHER" id="PTHR16305:SF35">
    <property type="entry name" value="TRANSCRIPTIONAL ACTIVATOR DOMAIN"/>
    <property type="match status" value="1"/>
</dbReference>
<dbReference type="GO" id="GO:0004016">
    <property type="term" value="F:adenylate cyclase activity"/>
    <property type="evidence" value="ECO:0007669"/>
    <property type="project" value="TreeGrafter"/>
</dbReference>
<dbReference type="InterPro" id="IPR000792">
    <property type="entry name" value="Tscrpt_reg_LuxR_C"/>
</dbReference>
<evidence type="ECO:0000256" key="2">
    <source>
        <dbReference type="ARBA" id="ARBA00022840"/>
    </source>
</evidence>
<evidence type="ECO:0000313" key="5">
    <source>
        <dbReference type="Proteomes" id="UP000295447"/>
    </source>
</evidence>
<dbReference type="Gene3D" id="1.10.10.10">
    <property type="entry name" value="Winged helix-like DNA-binding domain superfamily/Winged helix DNA-binding domain"/>
    <property type="match status" value="1"/>
</dbReference>
<feature type="domain" description="HTH luxR-type" evidence="3">
    <location>
        <begin position="858"/>
        <end position="916"/>
    </location>
</feature>
<dbReference type="Gene3D" id="1.25.40.10">
    <property type="entry name" value="Tetratricopeptide repeat domain"/>
    <property type="match status" value="1"/>
</dbReference>
<protein>
    <submittedName>
        <fullName evidence="4">Regulatory LuxR family protein</fullName>
    </submittedName>
</protein>
<dbReference type="GO" id="GO:0006355">
    <property type="term" value="P:regulation of DNA-templated transcription"/>
    <property type="evidence" value="ECO:0007669"/>
    <property type="project" value="InterPro"/>
</dbReference>
<dbReference type="PRINTS" id="PR00038">
    <property type="entry name" value="HTHLUXR"/>
</dbReference>
<dbReference type="Proteomes" id="UP000295447">
    <property type="component" value="Unassembled WGS sequence"/>
</dbReference>
<evidence type="ECO:0000256" key="1">
    <source>
        <dbReference type="ARBA" id="ARBA00022741"/>
    </source>
</evidence>
<dbReference type="Pfam" id="PF13191">
    <property type="entry name" value="AAA_16"/>
    <property type="match status" value="1"/>
</dbReference>
<gene>
    <name evidence="4" type="ORF">EV650_3229</name>
</gene>
<dbReference type="SUPFAM" id="SSF46894">
    <property type="entry name" value="C-terminal effector domain of the bipartite response regulators"/>
    <property type="match status" value="1"/>
</dbReference>
<dbReference type="CDD" id="cd06170">
    <property type="entry name" value="LuxR_C_like"/>
    <property type="match status" value="1"/>
</dbReference>
<accession>A0A4R8A7P3</accession>
<keyword evidence="2" id="KW-0067">ATP-binding</keyword>
<dbReference type="PROSITE" id="PS50043">
    <property type="entry name" value="HTH_LUXR_2"/>
    <property type="match status" value="1"/>
</dbReference>
<dbReference type="OrthoDB" id="3202170at2"/>
<keyword evidence="1" id="KW-0547">Nucleotide-binding</keyword>
<dbReference type="SMART" id="SM00421">
    <property type="entry name" value="HTH_LUXR"/>
    <property type="match status" value="1"/>
</dbReference>
<comment type="caution">
    <text evidence="4">The sequence shown here is derived from an EMBL/GenBank/DDBJ whole genome shotgun (WGS) entry which is preliminary data.</text>
</comment>
<dbReference type="GO" id="GO:0005737">
    <property type="term" value="C:cytoplasm"/>
    <property type="evidence" value="ECO:0007669"/>
    <property type="project" value="TreeGrafter"/>
</dbReference>
<dbReference type="RefSeq" id="WP_134119535.1">
    <property type="nucleotide sequence ID" value="NZ_SODF01000001.1"/>
</dbReference>
<evidence type="ECO:0000313" key="4">
    <source>
        <dbReference type="EMBL" id="TDW24350.1"/>
    </source>
</evidence>
<dbReference type="AlphaFoldDB" id="A0A4R8A7P3"/>
<dbReference type="GO" id="GO:0003677">
    <property type="term" value="F:DNA binding"/>
    <property type="evidence" value="ECO:0007669"/>
    <property type="project" value="InterPro"/>
</dbReference>
<dbReference type="InterPro" id="IPR027417">
    <property type="entry name" value="P-loop_NTPase"/>
</dbReference>
<sequence>MGVSSSGSGAGLLDRHVERRAVDQVLERAAAGESAVLVVRGEPGIGKTALLDYAVSRASASDLRVVRAWGVESEMELAFAGLHQLCMPMLGRLEQLPKPQRDALAVAFGMREGLAPDRFLAGLAVLSLLAATAEDQPLACVVDDAQWLDRASVQCLAFAARRLLAEPIAFIFAVREPVDDQELAGLPGLTVTGLGSADARTLLASAINGRLDAEVRDRILAETSGNPLALLQLPRGLGPAQLAGGFWLPDSRPLAGRIENSFHRQFESLPRETQRLLLTAAADPTGSMTLLWRAGELQGIPAAAAAAAEAAGLVELGARVHFGHPLVRSAVYQAASAGDRREAHRALAEATDPEADPDRRAWHRAHAAVGPDAEVADELERSASRAQARGGLAAAAAFLERAAALTPDPAQRADRALAAAQAKVQAGAFDDARQLLGMAEAAPLDELQRARVDLLRAQLAFAANRGNDAPPLLLRAAKRLEPIDADLARETYLDALNAALFAGRLASPGGGPQEAAAAARTAPRPSHPPRASDLLLDGLAANFSEGYAAGSPLLRRALGAFDRERSEEGELRWLWLACTAAIHLWDDARWDTLSGRYVHLARDAGALSELPLALSQRVGALLFAGELAAAASLVEEVQVVTEATGSRLAPYGALGLAALRGREAELSKLATATKDEVVRRGEGIGIGLCDWATAVLHNGLGHYQNAMQAAEMASAYLANASPSVNWGLAELVEAAARGGMPERAADAVRRLSESTSASGSDWALGVEARSRALLSEGDTADRLYREAIERLGRTRMRADLARAHLVYGEWLRRENHRSHAREQLRVAYKRFTDMGMEGFADRARRGLLATGEIVRKRAVDTLTDLTAQEAQIAKLARAGRTNQEIGGQLFISPRTVEWHLGNVFAKLGITSRRDLR</sequence>
<organism evidence="4 5">
    <name type="scientific">Kribbella kalugense</name>
    <dbReference type="NCBI Taxonomy" id="2512221"/>
    <lineage>
        <taxon>Bacteria</taxon>
        <taxon>Bacillati</taxon>
        <taxon>Actinomycetota</taxon>
        <taxon>Actinomycetes</taxon>
        <taxon>Propionibacteriales</taxon>
        <taxon>Kribbellaceae</taxon>
        <taxon>Kribbella</taxon>
    </lineage>
</organism>